<dbReference type="EMBL" id="LR130778">
    <property type="protein sequence ID" value="VDN48689.1"/>
    <property type="molecule type" value="Genomic_DNA"/>
</dbReference>
<dbReference type="PANTHER" id="PTHR10900">
    <property type="entry name" value="PERIOSTIN-RELATED"/>
    <property type="match status" value="1"/>
</dbReference>
<dbReference type="RefSeq" id="WP_125137787.1">
    <property type="nucleotide sequence ID" value="NZ_LR130778.1"/>
</dbReference>
<feature type="domain" description="FAS1" evidence="3">
    <location>
        <begin position="24"/>
        <end position="155"/>
    </location>
</feature>
<reference evidence="4 5" key="1">
    <citation type="submission" date="2018-09" db="EMBL/GenBank/DDBJ databases">
        <authorList>
            <person name="Postec A."/>
        </authorList>
    </citation>
    <scope>NUCLEOTIDE SEQUENCE [LARGE SCALE GENOMIC DNA]</scope>
    <source>
        <strain evidence="4">70B-A</strain>
    </source>
</reference>
<dbReference type="PROSITE" id="PS50213">
    <property type="entry name" value="FAS1"/>
    <property type="match status" value="2"/>
</dbReference>
<keyword evidence="1" id="KW-1133">Transmembrane helix</keyword>
<dbReference type="SMART" id="SM00554">
    <property type="entry name" value="FAS1"/>
    <property type="match status" value="2"/>
</dbReference>
<dbReference type="AlphaFoldDB" id="A0A3P7S9X3"/>
<dbReference type="PANTHER" id="PTHR10900:SF77">
    <property type="entry name" value="FI19380P1"/>
    <property type="match status" value="1"/>
</dbReference>
<organism evidence="4 5">
    <name type="scientific">Petrocella atlantisensis</name>
    <dbReference type="NCBI Taxonomy" id="2173034"/>
    <lineage>
        <taxon>Bacteria</taxon>
        <taxon>Bacillati</taxon>
        <taxon>Bacillota</taxon>
        <taxon>Clostridia</taxon>
        <taxon>Lachnospirales</taxon>
        <taxon>Vallitaleaceae</taxon>
        <taxon>Petrocella</taxon>
    </lineage>
</organism>
<evidence type="ECO:0000256" key="1">
    <source>
        <dbReference type="SAM" id="Phobius"/>
    </source>
</evidence>
<evidence type="ECO:0000313" key="4">
    <source>
        <dbReference type="EMBL" id="VDN48689.1"/>
    </source>
</evidence>
<keyword evidence="5" id="KW-1185">Reference proteome</keyword>
<keyword evidence="2" id="KW-0732">Signal</keyword>
<feature type="domain" description="FAS1" evidence="3">
    <location>
        <begin position="176"/>
        <end position="307"/>
    </location>
</feature>
<dbReference type="Pfam" id="PF02469">
    <property type="entry name" value="Fasciclin"/>
    <property type="match status" value="2"/>
</dbReference>
<accession>A0A3P7S9X3</accession>
<dbReference type="GO" id="GO:0005615">
    <property type="term" value="C:extracellular space"/>
    <property type="evidence" value="ECO:0007669"/>
    <property type="project" value="TreeGrafter"/>
</dbReference>
<feature type="chain" id="PRO_5018237531" evidence="2">
    <location>
        <begin position="23"/>
        <end position="358"/>
    </location>
</feature>
<dbReference type="KEGG" id="cbar:PATL70BA_2785"/>
<name>A0A3P7S9X3_9FIRM</name>
<dbReference type="NCBIfam" id="TIGR01167">
    <property type="entry name" value="LPXTG_anchor"/>
    <property type="match status" value="1"/>
</dbReference>
<dbReference type="OrthoDB" id="9800666at2"/>
<dbReference type="InterPro" id="IPR050904">
    <property type="entry name" value="Adhesion/Biosynth-related"/>
</dbReference>
<dbReference type="Gene3D" id="2.30.180.10">
    <property type="entry name" value="FAS1 domain"/>
    <property type="match status" value="2"/>
</dbReference>
<protein>
    <submittedName>
        <fullName evidence="4">Beta-Ig-H3/fasciclin</fullName>
    </submittedName>
</protein>
<evidence type="ECO:0000259" key="3">
    <source>
        <dbReference type="PROSITE" id="PS50213"/>
    </source>
</evidence>
<keyword evidence="1" id="KW-0472">Membrane</keyword>
<evidence type="ECO:0000256" key="2">
    <source>
        <dbReference type="SAM" id="SignalP"/>
    </source>
</evidence>
<dbReference type="InterPro" id="IPR036378">
    <property type="entry name" value="FAS1_dom_sf"/>
</dbReference>
<dbReference type="Proteomes" id="UP000279029">
    <property type="component" value="Chromosome"/>
</dbReference>
<dbReference type="FunFam" id="2.30.180.10:FF:000032">
    <property type="entry name" value="Fasciclin domain-containing protein, putative"/>
    <property type="match status" value="2"/>
</dbReference>
<proteinExistence type="predicted"/>
<dbReference type="InterPro" id="IPR000782">
    <property type="entry name" value="FAS1_domain"/>
</dbReference>
<evidence type="ECO:0000313" key="5">
    <source>
        <dbReference type="Proteomes" id="UP000279029"/>
    </source>
</evidence>
<keyword evidence="1" id="KW-0812">Transmembrane</keyword>
<dbReference type="SUPFAM" id="SSF82153">
    <property type="entry name" value="FAS1 domain"/>
    <property type="match status" value="2"/>
</dbReference>
<gene>
    <name evidence="4" type="ORF">PATL70BA_2785</name>
</gene>
<feature type="transmembrane region" description="Helical" evidence="1">
    <location>
        <begin position="332"/>
        <end position="351"/>
    </location>
</feature>
<feature type="signal peptide" evidence="2">
    <location>
        <begin position="1"/>
        <end position="22"/>
    </location>
</feature>
<sequence>MKKIGSLLMALMMVFSYTPVMAAEGDIVDVAVTNGSFTTLVAALTEAELVSALQGEGPFTVFAPTDAAFEKLLNALGISAGDLLAHPDLSKVLLYHVVSGRILSTDLSDGMMAPTLNGNNITIDLSDGVKINDANVVSADVSATNGVIHVIDTVLVPSDFVLSQPIPEEAPAVAANPSIVEIALGNDDFSMLVALLQRAGLVEALMAEGPFTVFAPTNAAFESLLSQLGISAETLMAQPDLSKVLLYHVISGQVLSTDLTEGLRAGTLNGNEVVASISNGVKINSSNVIMADIMASNGVVHVIDQVLVPDDFTLVEVNQAVTAVPKTGEINILGISLIGISFIVGSYAWAIRKRKSEI</sequence>